<gene>
    <name evidence="6" type="primary">RAB7B</name>
    <name evidence="6" type="ORF">HK105_206969</name>
</gene>
<dbReference type="SMART" id="SM00175">
    <property type="entry name" value="RAB"/>
    <property type="match status" value="1"/>
</dbReference>
<organism evidence="6 7">
    <name type="scientific">Polyrhizophydium stewartii</name>
    <dbReference type="NCBI Taxonomy" id="2732419"/>
    <lineage>
        <taxon>Eukaryota</taxon>
        <taxon>Fungi</taxon>
        <taxon>Fungi incertae sedis</taxon>
        <taxon>Chytridiomycota</taxon>
        <taxon>Chytridiomycota incertae sedis</taxon>
        <taxon>Chytridiomycetes</taxon>
        <taxon>Rhizophydiales</taxon>
        <taxon>Rhizophydiales incertae sedis</taxon>
        <taxon>Polyrhizophydium</taxon>
    </lineage>
</organism>
<evidence type="ECO:0000256" key="2">
    <source>
        <dbReference type="ARBA" id="ARBA00022741"/>
    </source>
</evidence>
<dbReference type="SMART" id="SM00176">
    <property type="entry name" value="RAN"/>
    <property type="match status" value="1"/>
</dbReference>
<accession>A0ABR4N1X9</accession>
<dbReference type="Proteomes" id="UP001527925">
    <property type="component" value="Unassembled WGS sequence"/>
</dbReference>
<comment type="similarity">
    <text evidence="1">Belongs to the small GTPase superfamily. Rab family.</text>
</comment>
<keyword evidence="3" id="KW-0342">GTP-binding</keyword>
<feature type="region of interest" description="Disordered" evidence="5">
    <location>
        <begin position="153"/>
        <end position="200"/>
    </location>
</feature>
<keyword evidence="2" id="KW-0547">Nucleotide-binding</keyword>
<dbReference type="PANTHER" id="PTHR47981">
    <property type="entry name" value="RAB FAMILY"/>
    <property type="match status" value="1"/>
</dbReference>
<feature type="region of interest" description="Disordered" evidence="5">
    <location>
        <begin position="216"/>
        <end position="251"/>
    </location>
</feature>
<feature type="compositionally biased region" description="Polar residues" evidence="5">
    <location>
        <begin position="495"/>
        <end position="521"/>
    </location>
</feature>
<evidence type="ECO:0000256" key="4">
    <source>
        <dbReference type="ARBA" id="ARBA00023289"/>
    </source>
</evidence>
<dbReference type="InterPro" id="IPR027417">
    <property type="entry name" value="P-loop_NTPase"/>
</dbReference>
<dbReference type="InterPro" id="IPR001806">
    <property type="entry name" value="Small_GTPase"/>
</dbReference>
<feature type="compositionally biased region" description="Low complexity" evidence="5">
    <location>
        <begin position="185"/>
        <end position="200"/>
    </location>
</feature>
<reference evidence="6 7" key="1">
    <citation type="submission" date="2023-09" db="EMBL/GenBank/DDBJ databases">
        <title>Pangenome analysis of Batrachochytrium dendrobatidis and related Chytrids.</title>
        <authorList>
            <person name="Yacoub M.N."/>
            <person name="Stajich J.E."/>
            <person name="James T.Y."/>
        </authorList>
    </citation>
    <scope>NUCLEOTIDE SEQUENCE [LARGE SCALE GENOMIC DNA]</scope>
    <source>
        <strain evidence="6 7">JEL0888</strain>
    </source>
</reference>
<dbReference type="SUPFAM" id="SSF52540">
    <property type="entry name" value="P-loop containing nucleoside triphosphate hydrolases"/>
    <property type="match status" value="1"/>
</dbReference>
<protein>
    <submittedName>
        <fullName evidence="6">GTPase activity protein</fullName>
    </submittedName>
</protein>
<keyword evidence="4" id="KW-0636">Prenylation</keyword>
<name>A0ABR4N1X9_9FUNG</name>
<feature type="compositionally biased region" description="Low complexity" evidence="5">
    <location>
        <begin position="223"/>
        <end position="241"/>
    </location>
</feature>
<feature type="region of interest" description="Disordered" evidence="5">
    <location>
        <begin position="263"/>
        <end position="366"/>
    </location>
</feature>
<dbReference type="Pfam" id="PF00071">
    <property type="entry name" value="Ras"/>
    <property type="match status" value="1"/>
</dbReference>
<keyword evidence="7" id="KW-1185">Reference proteome</keyword>
<dbReference type="EMBL" id="JADGIZ020000045">
    <property type="protein sequence ID" value="KAL2913509.1"/>
    <property type="molecule type" value="Genomic_DNA"/>
</dbReference>
<dbReference type="SMART" id="SM00174">
    <property type="entry name" value="RHO"/>
    <property type="match status" value="1"/>
</dbReference>
<dbReference type="SMART" id="SM00173">
    <property type="entry name" value="RAS"/>
    <property type="match status" value="1"/>
</dbReference>
<dbReference type="NCBIfam" id="TIGR00231">
    <property type="entry name" value="small_GTP"/>
    <property type="match status" value="1"/>
</dbReference>
<sequence>MSSPGILKVVILGDGGVGKTALRNQVVHRRFHQAYRATIGADFVTKDITVEPGGRAVSLQIWDTAGQERFQSLGVAFFRGADACVLVYDVTDPRSLERLSIWVTEFVRHAGIANPAEFPFIVVGNKTDLTSERTVPRQVGCARARELKELCSHMSADSQRSPAGSARARVPAGRQGDGRAPPPGGRRAFGSSAAPTAAPGAALGTETASAYDVNVSLSRRPSDQTTPTRSRPRPSSGLRTSVAEHDPLPDSRQEVLGVGARFGAGLPLSRPSSGRSSPGPPSRPGSRQGSRPASRSGWTPAADGAIPMYPPTSPVYTPTSPVYPPTPRAASPQDHDTSRPSLPAPIGISGSGAQALSDSEDDRTPRRRLITQASNMTIGSTSSFHTANSDFDAQASEISVSVGSLAPIALRRTSGASSPPIPSGLSHPQAQLFHPESVSSRNGRAGPSGKHISITSSNAVSWQRVQLQHSPALQPVGQQHTHLTDFMDTELELVSQRSLQKGSSRTASSDSTMTLPQSSRFAQAHAPPSAVGVSAADVPAPASSDGTLADLTAEADAFPHFEVSAKSGAGVDAPFEYIASHVSLPRYDFEMDSDVIVIDRPSRSRSSSSCNC</sequence>
<evidence type="ECO:0000313" key="6">
    <source>
        <dbReference type="EMBL" id="KAL2913509.1"/>
    </source>
</evidence>
<dbReference type="PROSITE" id="PS51419">
    <property type="entry name" value="RAB"/>
    <property type="match status" value="1"/>
</dbReference>
<dbReference type="InterPro" id="IPR005225">
    <property type="entry name" value="Small_GTP-bd"/>
</dbReference>
<dbReference type="PRINTS" id="PR00449">
    <property type="entry name" value="RASTRNSFRMNG"/>
</dbReference>
<dbReference type="PANTHER" id="PTHR47981:SF20">
    <property type="entry name" value="RAS-RELATED PROTEIN RAB-7A"/>
    <property type="match status" value="1"/>
</dbReference>
<evidence type="ECO:0000256" key="1">
    <source>
        <dbReference type="ARBA" id="ARBA00006270"/>
    </source>
</evidence>
<proteinExistence type="inferred from homology"/>
<keyword evidence="4" id="KW-0449">Lipoprotein</keyword>
<evidence type="ECO:0000256" key="5">
    <source>
        <dbReference type="SAM" id="MobiDB-lite"/>
    </source>
</evidence>
<dbReference type="PROSITE" id="PS51421">
    <property type="entry name" value="RAS"/>
    <property type="match status" value="1"/>
</dbReference>
<evidence type="ECO:0000313" key="7">
    <source>
        <dbReference type="Proteomes" id="UP001527925"/>
    </source>
</evidence>
<feature type="compositionally biased region" description="Low complexity" evidence="5">
    <location>
        <begin position="284"/>
        <end position="297"/>
    </location>
</feature>
<dbReference type="Gene3D" id="3.40.50.300">
    <property type="entry name" value="P-loop containing nucleotide triphosphate hydrolases"/>
    <property type="match status" value="1"/>
</dbReference>
<feature type="region of interest" description="Disordered" evidence="5">
    <location>
        <begin position="495"/>
        <end position="527"/>
    </location>
</feature>
<evidence type="ECO:0000256" key="3">
    <source>
        <dbReference type="ARBA" id="ARBA00023134"/>
    </source>
</evidence>
<feature type="compositionally biased region" description="Basic and acidic residues" evidence="5">
    <location>
        <begin position="242"/>
        <end position="251"/>
    </location>
</feature>
<comment type="caution">
    <text evidence="6">The sequence shown here is derived from an EMBL/GenBank/DDBJ whole genome shotgun (WGS) entry which is preliminary data.</text>
</comment>